<comment type="catalytic activity">
    <reaction evidence="10">
        <text>8-oxo-dGTP + H2O = 8-oxo-dGMP + diphosphate + H(+)</text>
        <dbReference type="Rhea" id="RHEA:31575"/>
        <dbReference type="ChEBI" id="CHEBI:15377"/>
        <dbReference type="ChEBI" id="CHEBI:15378"/>
        <dbReference type="ChEBI" id="CHEBI:33019"/>
        <dbReference type="ChEBI" id="CHEBI:63224"/>
        <dbReference type="ChEBI" id="CHEBI:77896"/>
        <dbReference type="EC" id="3.6.1.55"/>
    </reaction>
</comment>
<evidence type="ECO:0000256" key="13">
    <source>
        <dbReference type="ARBA" id="ARBA00040794"/>
    </source>
</evidence>
<evidence type="ECO:0000256" key="9">
    <source>
        <dbReference type="ARBA" id="ARBA00023204"/>
    </source>
</evidence>
<keyword evidence="3" id="KW-0515">Mutator protein</keyword>
<evidence type="ECO:0000256" key="15">
    <source>
        <dbReference type="ARBA" id="ARBA00041979"/>
    </source>
</evidence>
<dbReference type="GO" id="GO:0006260">
    <property type="term" value="P:DNA replication"/>
    <property type="evidence" value="ECO:0007669"/>
    <property type="project" value="UniProtKB-KW"/>
</dbReference>
<dbReference type="InterPro" id="IPR015797">
    <property type="entry name" value="NUDIX_hydrolase-like_dom_sf"/>
</dbReference>
<dbReference type="PROSITE" id="PS51462">
    <property type="entry name" value="NUDIX"/>
    <property type="match status" value="1"/>
</dbReference>
<evidence type="ECO:0000256" key="7">
    <source>
        <dbReference type="ARBA" id="ARBA00022801"/>
    </source>
</evidence>
<dbReference type="GO" id="GO:0008413">
    <property type="term" value="F:8-oxo-7,8-dihydroguanosine triphosphate pyrophosphatase activity"/>
    <property type="evidence" value="ECO:0007669"/>
    <property type="project" value="TreeGrafter"/>
</dbReference>
<evidence type="ECO:0000256" key="14">
    <source>
        <dbReference type="ARBA" id="ARBA00041592"/>
    </source>
</evidence>
<evidence type="ECO:0000256" key="12">
    <source>
        <dbReference type="ARBA" id="ARBA00038905"/>
    </source>
</evidence>
<evidence type="ECO:0000313" key="18">
    <source>
        <dbReference type="EMBL" id="KTD21498.1"/>
    </source>
</evidence>
<accession>A0A0W0VN45</accession>
<comment type="similarity">
    <text evidence="2">Belongs to the Nudix hydrolase family.</text>
</comment>
<keyword evidence="5" id="KW-0479">Metal-binding</keyword>
<dbReference type="RefSeq" id="WP_058501950.1">
    <property type="nucleotide sequence ID" value="NZ_CAAAJA010000096.1"/>
</dbReference>
<dbReference type="GO" id="GO:0006281">
    <property type="term" value="P:DNA repair"/>
    <property type="evidence" value="ECO:0007669"/>
    <property type="project" value="UniProtKB-KW"/>
</dbReference>
<evidence type="ECO:0000256" key="11">
    <source>
        <dbReference type="ARBA" id="ARBA00036904"/>
    </source>
</evidence>
<evidence type="ECO:0000256" key="5">
    <source>
        <dbReference type="ARBA" id="ARBA00022723"/>
    </source>
</evidence>
<dbReference type="OrthoDB" id="161692at2"/>
<proteinExistence type="inferred from homology"/>
<feature type="domain" description="Nudix hydrolase" evidence="17">
    <location>
        <begin position="19"/>
        <end position="151"/>
    </location>
</feature>
<reference evidence="18 19" key="1">
    <citation type="submission" date="2015-11" db="EMBL/GenBank/DDBJ databases">
        <title>Genomic analysis of 38 Legionella species identifies large and diverse effector repertoires.</title>
        <authorList>
            <person name="Burstein D."/>
            <person name="Amaro F."/>
            <person name="Zusman T."/>
            <person name="Lifshitz Z."/>
            <person name="Cohen O."/>
            <person name="Gilbert J.A."/>
            <person name="Pupko T."/>
            <person name="Shuman H.A."/>
            <person name="Segal G."/>
        </authorList>
    </citation>
    <scope>NUCLEOTIDE SEQUENCE [LARGE SCALE GENOMIC DNA]</scope>
    <source>
        <strain evidence="18 19">Bercovier 4</strain>
    </source>
</reference>
<dbReference type="Gene3D" id="3.90.79.10">
    <property type="entry name" value="Nucleoside Triphosphate Pyrophosphohydrolase"/>
    <property type="match status" value="1"/>
</dbReference>
<dbReference type="AlphaFoldDB" id="A0A0W0VN45"/>
<dbReference type="PATRIC" id="fig|454.4.peg.1748"/>
<name>A0A0W0VN45_9GAMM</name>
<evidence type="ECO:0000256" key="3">
    <source>
        <dbReference type="ARBA" id="ARBA00022457"/>
    </source>
</evidence>
<keyword evidence="9" id="KW-0234">DNA repair</keyword>
<protein>
    <recommendedName>
        <fullName evidence="13">8-oxo-dGTP diphosphatase</fullName>
        <ecNumber evidence="12">3.6.1.55</ecNumber>
    </recommendedName>
    <alternativeName>
        <fullName evidence="16">7,8-dihydro-8-oxoguanine-triphosphatase</fullName>
    </alternativeName>
    <alternativeName>
        <fullName evidence="15">Mutator protein MutT</fullName>
    </alternativeName>
    <alternativeName>
        <fullName evidence="14">dGTP pyrophosphohydrolase</fullName>
    </alternativeName>
</protein>
<evidence type="ECO:0000313" key="19">
    <source>
        <dbReference type="Proteomes" id="UP000054761"/>
    </source>
</evidence>
<keyword evidence="8" id="KW-0460">Magnesium</keyword>
<dbReference type="GO" id="GO:0035539">
    <property type="term" value="F:8-oxo-7,8-dihydrodeoxyguanosine triphosphate pyrophosphatase activity"/>
    <property type="evidence" value="ECO:0007669"/>
    <property type="project" value="UniProtKB-EC"/>
</dbReference>
<sequence>MGQKGTKNIRVVRPENIEDRPQLTSCIILTFDKRILLQKRPDTWRTYPGYVCCFGGHVEKGELPLNAIRRELQEELGANAAATDLIQLSRYSESITHFKEIIHGFFWHDKYNTITGCYEGEAYYLNHISELNNVPLVMDDVPWLIECSGEKGLLPDNVS</sequence>
<dbReference type="PANTHER" id="PTHR47707">
    <property type="entry name" value="8-OXO-DGTP DIPHOSPHATASE"/>
    <property type="match status" value="1"/>
</dbReference>
<gene>
    <name evidence="18" type="ORF">Lisr_1607</name>
</gene>
<evidence type="ECO:0000256" key="1">
    <source>
        <dbReference type="ARBA" id="ARBA00001946"/>
    </source>
</evidence>
<evidence type="ECO:0000259" key="17">
    <source>
        <dbReference type="PROSITE" id="PS51462"/>
    </source>
</evidence>
<keyword evidence="19" id="KW-1185">Reference proteome</keyword>
<dbReference type="PROSITE" id="PS00893">
    <property type="entry name" value="NUDIX_BOX"/>
    <property type="match status" value="1"/>
</dbReference>
<dbReference type="PANTHER" id="PTHR47707:SF1">
    <property type="entry name" value="NUDIX HYDROLASE FAMILY PROTEIN"/>
    <property type="match status" value="1"/>
</dbReference>
<keyword evidence="6" id="KW-0227">DNA damage</keyword>
<dbReference type="InterPro" id="IPR020084">
    <property type="entry name" value="NUDIX_hydrolase_CS"/>
</dbReference>
<dbReference type="GO" id="GO:0044715">
    <property type="term" value="F:8-oxo-dGDP phosphatase activity"/>
    <property type="evidence" value="ECO:0007669"/>
    <property type="project" value="TreeGrafter"/>
</dbReference>
<dbReference type="Proteomes" id="UP000054761">
    <property type="component" value="Unassembled WGS sequence"/>
</dbReference>
<keyword evidence="4" id="KW-0235">DNA replication</keyword>
<dbReference type="GO" id="GO:0044716">
    <property type="term" value="F:8-oxo-GDP phosphatase activity"/>
    <property type="evidence" value="ECO:0007669"/>
    <property type="project" value="TreeGrafter"/>
</dbReference>
<dbReference type="EC" id="3.6.1.55" evidence="12"/>
<comment type="cofactor">
    <cofactor evidence="1">
        <name>Mg(2+)</name>
        <dbReference type="ChEBI" id="CHEBI:18420"/>
    </cofactor>
</comment>
<comment type="catalytic activity">
    <reaction evidence="11">
        <text>8-oxo-GTP + H2O = 8-oxo-GMP + diphosphate + H(+)</text>
        <dbReference type="Rhea" id="RHEA:67616"/>
        <dbReference type="ChEBI" id="CHEBI:15377"/>
        <dbReference type="ChEBI" id="CHEBI:15378"/>
        <dbReference type="ChEBI" id="CHEBI:33019"/>
        <dbReference type="ChEBI" id="CHEBI:143553"/>
        <dbReference type="ChEBI" id="CHEBI:145694"/>
    </reaction>
</comment>
<dbReference type="GO" id="GO:0046872">
    <property type="term" value="F:metal ion binding"/>
    <property type="evidence" value="ECO:0007669"/>
    <property type="project" value="UniProtKB-KW"/>
</dbReference>
<keyword evidence="7" id="KW-0378">Hydrolase</keyword>
<dbReference type="Pfam" id="PF00293">
    <property type="entry name" value="NUDIX"/>
    <property type="match status" value="1"/>
</dbReference>
<dbReference type="SUPFAM" id="SSF55811">
    <property type="entry name" value="Nudix"/>
    <property type="match status" value="1"/>
</dbReference>
<organism evidence="18 19">
    <name type="scientific">Legionella israelensis</name>
    <dbReference type="NCBI Taxonomy" id="454"/>
    <lineage>
        <taxon>Bacteria</taxon>
        <taxon>Pseudomonadati</taxon>
        <taxon>Pseudomonadota</taxon>
        <taxon>Gammaproteobacteria</taxon>
        <taxon>Legionellales</taxon>
        <taxon>Legionellaceae</taxon>
        <taxon>Legionella</taxon>
    </lineage>
</organism>
<dbReference type="STRING" id="454.Lisr_1607"/>
<comment type="caution">
    <text evidence="18">The sequence shown here is derived from an EMBL/GenBank/DDBJ whole genome shotgun (WGS) entry which is preliminary data.</text>
</comment>
<evidence type="ECO:0000256" key="16">
    <source>
        <dbReference type="ARBA" id="ARBA00042798"/>
    </source>
</evidence>
<evidence type="ECO:0000256" key="10">
    <source>
        <dbReference type="ARBA" id="ARBA00035861"/>
    </source>
</evidence>
<evidence type="ECO:0000256" key="4">
    <source>
        <dbReference type="ARBA" id="ARBA00022705"/>
    </source>
</evidence>
<dbReference type="EMBL" id="LNYH01000093">
    <property type="protein sequence ID" value="KTD21498.1"/>
    <property type="molecule type" value="Genomic_DNA"/>
</dbReference>
<evidence type="ECO:0000256" key="6">
    <source>
        <dbReference type="ARBA" id="ARBA00022763"/>
    </source>
</evidence>
<dbReference type="InterPro" id="IPR047127">
    <property type="entry name" value="MutT-like"/>
</dbReference>
<evidence type="ECO:0000256" key="8">
    <source>
        <dbReference type="ARBA" id="ARBA00022842"/>
    </source>
</evidence>
<evidence type="ECO:0000256" key="2">
    <source>
        <dbReference type="ARBA" id="ARBA00005582"/>
    </source>
</evidence>
<dbReference type="InterPro" id="IPR000086">
    <property type="entry name" value="NUDIX_hydrolase_dom"/>
</dbReference>